<reference evidence="3 4" key="1">
    <citation type="submission" date="2019-06" db="EMBL/GenBank/DDBJ databases">
        <title>Sequencing the genomes of 1000 actinobacteria strains.</title>
        <authorList>
            <person name="Klenk H.-P."/>
        </authorList>
    </citation>
    <scope>NUCLEOTIDE SEQUENCE [LARGE SCALE GENOMIC DNA]</scope>
    <source>
        <strain evidence="3 4">DSM 44826</strain>
    </source>
</reference>
<dbReference type="AlphaFoldDB" id="A0A561UK23"/>
<proteinExistence type="predicted"/>
<dbReference type="OrthoDB" id="5241668at2"/>
<evidence type="ECO:0000259" key="2">
    <source>
        <dbReference type="Pfam" id="PF14258"/>
    </source>
</evidence>
<dbReference type="Proteomes" id="UP000317940">
    <property type="component" value="Unassembled WGS sequence"/>
</dbReference>
<dbReference type="Pfam" id="PF14258">
    <property type="entry name" value="DUF4350"/>
    <property type="match status" value="1"/>
</dbReference>
<accession>A0A561UK23</accession>
<dbReference type="RefSeq" id="WP_145905937.1">
    <property type="nucleotide sequence ID" value="NZ_BAAAMZ010000029.1"/>
</dbReference>
<keyword evidence="1" id="KW-0812">Transmembrane</keyword>
<dbReference type="EMBL" id="VIWT01000001">
    <property type="protein sequence ID" value="TWF99722.1"/>
    <property type="molecule type" value="Genomic_DNA"/>
</dbReference>
<protein>
    <submittedName>
        <fullName evidence="3">Uncharacterized protein DUF4350</fullName>
    </submittedName>
</protein>
<gene>
    <name evidence="3" type="ORF">FHX73_113573</name>
</gene>
<feature type="domain" description="DUF4350" evidence="2">
    <location>
        <begin position="48"/>
        <end position="225"/>
    </location>
</feature>
<feature type="transmembrane region" description="Helical" evidence="1">
    <location>
        <begin position="19"/>
        <end position="37"/>
    </location>
</feature>
<keyword evidence="1" id="KW-1133">Transmembrane helix</keyword>
<sequence>MSTTALSPTARQLWLRSRWFLLGTVVLLLGGLLVAGLNNSPSYPALDPRSPDADGTLAAVQLLRDRGVTVTTTADPSALAATPAGDDTVVVPLPDLLSDDQLDALARAGHRRLVLISPGPQALYRLATGVQTFGPDDPPVTVASASAPGDCTLAEAQRAGTAEGGGRLYQVASGATGCYPRLGHPTLVRTTGPVGGEVIVLGSGRFLSNQRLAQDGNASLALGVLGAQPHLTWFLPDYAAAEAAAGPQQKSFVQLIPDGWKWALVQLALAALLAMAWRARRLGPVVPENLPVVVRAAETTEGRGRLYQQAKARGRAADALRRATRQRLAALLAVPVRHGEPDRDALAAALAARLADGRAPGELAGLLHGPPPTDDAALLRLADDLDALERQVRQP</sequence>
<evidence type="ECO:0000256" key="1">
    <source>
        <dbReference type="SAM" id="Phobius"/>
    </source>
</evidence>
<keyword evidence="4" id="KW-1185">Reference proteome</keyword>
<organism evidence="3 4">
    <name type="scientific">Kitasatospora viridis</name>
    <dbReference type="NCBI Taxonomy" id="281105"/>
    <lineage>
        <taxon>Bacteria</taxon>
        <taxon>Bacillati</taxon>
        <taxon>Actinomycetota</taxon>
        <taxon>Actinomycetes</taxon>
        <taxon>Kitasatosporales</taxon>
        <taxon>Streptomycetaceae</taxon>
        <taxon>Kitasatospora</taxon>
    </lineage>
</organism>
<evidence type="ECO:0000313" key="4">
    <source>
        <dbReference type="Proteomes" id="UP000317940"/>
    </source>
</evidence>
<comment type="caution">
    <text evidence="3">The sequence shown here is derived from an EMBL/GenBank/DDBJ whole genome shotgun (WGS) entry which is preliminary data.</text>
</comment>
<evidence type="ECO:0000313" key="3">
    <source>
        <dbReference type="EMBL" id="TWF99722.1"/>
    </source>
</evidence>
<dbReference type="InterPro" id="IPR025646">
    <property type="entry name" value="DUF4350"/>
</dbReference>
<name>A0A561UK23_9ACTN</name>
<keyword evidence="1" id="KW-0472">Membrane</keyword>